<dbReference type="AlphaFoldDB" id="A0A9D2B659"/>
<evidence type="ECO:0000256" key="10">
    <source>
        <dbReference type="ARBA" id="ARBA00038367"/>
    </source>
</evidence>
<keyword evidence="8 12" id="KW-0131">Cell cycle</keyword>
<keyword evidence="3 12" id="KW-0963">Cytoplasm</keyword>
<dbReference type="SUPFAM" id="SSF55205">
    <property type="entry name" value="EPT/RTPC-like"/>
    <property type="match status" value="1"/>
</dbReference>
<evidence type="ECO:0000256" key="2">
    <source>
        <dbReference type="ARBA" id="ARBA00004752"/>
    </source>
</evidence>
<comment type="caution">
    <text evidence="14">The sequence shown here is derived from an EMBL/GenBank/DDBJ whole genome shotgun (WGS) entry which is preliminary data.</text>
</comment>
<dbReference type="EC" id="2.5.1.7" evidence="12"/>
<comment type="function">
    <text evidence="12">Cell wall formation. Adds enolpyruvyl to UDP-N-acetylglucosamine.</text>
</comment>
<dbReference type="GO" id="GO:0051301">
    <property type="term" value="P:cell division"/>
    <property type="evidence" value="ECO:0007669"/>
    <property type="project" value="UniProtKB-KW"/>
</dbReference>
<evidence type="ECO:0000313" key="15">
    <source>
        <dbReference type="Proteomes" id="UP000886800"/>
    </source>
</evidence>
<sequence>MKYLVIRGQNRLEGTLPIHGAKNSVLPILAATLLTGESALHNCPRLSDVDAACGILGHLGSQVRREGACILVRPGNTGDCCIPEEMMRRMRSSIVFLGAIVGRWGRARISLPGGCELGPRPIDLHLAALEKLGVQIREDHGYLDCRAPEGLRGTVIPLPFPSVGATENVVIAACTARGETVVKNAAREPEIDDLAAYLNGCGARIRTAPNGDIHIQGVPALHGGEHRVIADRIAAATYLSCTAAAGGDVTVTGVCSEHLSAVLPCFEEMGCRLWVTPDSVRLQTQGRLRPVRSVRTLPYPGFPTDAQSPLMAAACLADGTSMFVENIFESRYKQVPELRRMGADVEVEGRVALVHGVSRLHGAAVRCTDLRGGAAIAAAALAAEGETTLAQIEHIDRGYEALEENLRRIGADARREEAP</sequence>
<feature type="binding site" evidence="12">
    <location>
        <begin position="22"/>
        <end position="23"/>
    </location>
    <ligand>
        <name>phosphoenolpyruvate</name>
        <dbReference type="ChEBI" id="CHEBI:58702"/>
    </ligand>
</feature>
<dbReference type="EMBL" id="DXES01000016">
    <property type="protein sequence ID" value="HIX64765.1"/>
    <property type="molecule type" value="Genomic_DNA"/>
</dbReference>
<feature type="binding site" evidence="12">
    <location>
        <position position="327"/>
    </location>
    <ligand>
        <name>UDP-N-acetyl-alpha-D-glucosamine</name>
        <dbReference type="ChEBI" id="CHEBI:57705"/>
    </ligand>
</feature>
<dbReference type="InterPro" id="IPR013792">
    <property type="entry name" value="RNA3'P_cycl/enolpyr_Trfase_a/b"/>
</dbReference>
<evidence type="ECO:0000256" key="8">
    <source>
        <dbReference type="ARBA" id="ARBA00023306"/>
    </source>
</evidence>
<dbReference type="HAMAP" id="MF_00111">
    <property type="entry name" value="MurA"/>
    <property type="match status" value="1"/>
</dbReference>
<evidence type="ECO:0000313" key="14">
    <source>
        <dbReference type="EMBL" id="HIX64765.1"/>
    </source>
</evidence>
<feature type="binding site" evidence="12">
    <location>
        <position position="91"/>
    </location>
    <ligand>
        <name>UDP-N-acetyl-alpha-D-glucosamine</name>
        <dbReference type="ChEBI" id="CHEBI:57705"/>
    </ligand>
</feature>
<accession>A0A9D2B659</accession>
<comment type="pathway">
    <text evidence="2 12">Cell wall biogenesis; peptidoglycan biosynthesis.</text>
</comment>
<evidence type="ECO:0000256" key="9">
    <source>
        <dbReference type="ARBA" id="ARBA00023316"/>
    </source>
</evidence>
<feature type="modified residue" description="2-(S-cysteinyl)pyruvic acid O-phosphothioketal" evidence="12">
    <location>
        <position position="115"/>
    </location>
</feature>
<dbReference type="PANTHER" id="PTHR43783">
    <property type="entry name" value="UDP-N-ACETYLGLUCOSAMINE 1-CARBOXYVINYLTRANSFERASE"/>
    <property type="match status" value="1"/>
</dbReference>
<dbReference type="GO" id="GO:0008360">
    <property type="term" value="P:regulation of cell shape"/>
    <property type="evidence" value="ECO:0007669"/>
    <property type="project" value="UniProtKB-KW"/>
</dbReference>
<proteinExistence type="inferred from homology"/>
<reference evidence="14" key="1">
    <citation type="journal article" date="2021" name="PeerJ">
        <title>Extensive microbial diversity within the chicken gut microbiome revealed by metagenomics and culture.</title>
        <authorList>
            <person name="Gilroy R."/>
            <person name="Ravi A."/>
            <person name="Getino M."/>
            <person name="Pursley I."/>
            <person name="Horton D.L."/>
            <person name="Alikhan N.F."/>
            <person name="Baker D."/>
            <person name="Gharbi K."/>
            <person name="Hall N."/>
            <person name="Watson M."/>
            <person name="Adriaenssens E.M."/>
            <person name="Foster-Nyarko E."/>
            <person name="Jarju S."/>
            <person name="Secka A."/>
            <person name="Antonio M."/>
            <person name="Oren A."/>
            <person name="Chaudhuri R.R."/>
            <person name="La Ragione R."/>
            <person name="Hildebrand F."/>
            <person name="Pallen M.J."/>
        </authorList>
    </citation>
    <scope>NUCLEOTIDE SEQUENCE</scope>
    <source>
        <strain evidence="14">CHK188-5543</strain>
    </source>
</reference>
<evidence type="ECO:0000256" key="6">
    <source>
        <dbReference type="ARBA" id="ARBA00022960"/>
    </source>
</evidence>
<keyword evidence="6 12" id="KW-0133">Cell shape</keyword>
<evidence type="ECO:0000256" key="3">
    <source>
        <dbReference type="ARBA" id="ARBA00022490"/>
    </source>
</evidence>
<evidence type="ECO:0000259" key="13">
    <source>
        <dbReference type="Pfam" id="PF00275"/>
    </source>
</evidence>
<dbReference type="Pfam" id="PF00275">
    <property type="entry name" value="EPSP_synthase"/>
    <property type="match status" value="1"/>
</dbReference>
<dbReference type="InterPro" id="IPR036968">
    <property type="entry name" value="Enolpyruvate_Tfrase_sf"/>
</dbReference>
<evidence type="ECO:0000256" key="12">
    <source>
        <dbReference type="HAMAP-Rule" id="MF_00111"/>
    </source>
</evidence>
<keyword evidence="4 12" id="KW-0132">Cell division</keyword>
<dbReference type="GO" id="GO:0005737">
    <property type="term" value="C:cytoplasm"/>
    <property type="evidence" value="ECO:0007669"/>
    <property type="project" value="UniProtKB-SubCell"/>
</dbReference>
<evidence type="ECO:0000256" key="7">
    <source>
        <dbReference type="ARBA" id="ARBA00022984"/>
    </source>
</evidence>
<dbReference type="NCBIfam" id="NF006873">
    <property type="entry name" value="PRK09369.1"/>
    <property type="match status" value="1"/>
</dbReference>
<comment type="catalytic activity">
    <reaction evidence="11 12">
        <text>phosphoenolpyruvate + UDP-N-acetyl-alpha-D-glucosamine = UDP-N-acetyl-3-O-(1-carboxyvinyl)-alpha-D-glucosamine + phosphate</text>
        <dbReference type="Rhea" id="RHEA:18681"/>
        <dbReference type="ChEBI" id="CHEBI:43474"/>
        <dbReference type="ChEBI" id="CHEBI:57705"/>
        <dbReference type="ChEBI" id="CHEBI:58702"/>
        <dbReference type="ChEBI" id="CHEBI:68483"/>
        <dbReference type="EC" id="2.5.1.7"/>
    </reaction>
</comment>
<feature type="active site" description="Proton donor" evidence="12">
    <location>
        <position position="115"/>
    </location>
</feature>
<dbReference type="PANTHER" id="PTHR43783:SF1">
    <property type="entry name" value="UDP-N-ACETYLGLUCOSAMINE 1-CARBOXYVINYLTRANSFERASE"/>
    <property type="match status" value="1"/>
</dbReference>
<comment type="caution">
    <text evidence="12">Lacks conserved residue(s) required for the propagation of feature annotation.</text>
</comment>
<feature type="binding site" evidence="12">
    <location>
        <position position="305"/>
    </location>
    <ligand>
        <name>UDP-N-acetyl-alpha-D-glucosamine</name>
        <dbReference type="ChEBI" id="CHEBI:57705"/>
    </ligand>
</feature>
<evidence type="ECO:0000256" key="11">
    <source>
        <dbReference type="ARBA" id="ARBA00047527"/>
    </source>
</evidence>
<organism evidence="14 15">
    <name type="scientific">Candidatus Anaerotruncus excrementipullorum</name>
    <dbReference type="NCBI Taxonomy" id="2838465"/>
    <lineage>
        <taxon>Bacteria</taxon>
        <taxon>Bacillati</taxon>
        <taxon>Bacillota</taxon>
        <taxon>Clostridia</taxon>
        <taxon>Eubacteriales</taxon>
        <taxon>Oscillospiraceae</taxon>
        <taxon>Anaerotruncus</taxon>
    </lineage>
</organism>
<dbReference type="NCBIfam" id="TIGR01072">
    <property type="entry name" value="murA"/>
    <property type="match status" value="1"/>
</dbReference>
<reference evidence="14" key="2">
    <citation type="submission" date="2021-04" db="EMBL/GenBank/DDBJ databases">
        <authorList>
            <person name="Gilroy R."/>
        </authorList>
    </citation>
    <scope>NUCLEOTIDE SEQUENCE</scope>
    <source>
        <strain evidence="14">CHK188-5543</strain>
    </source>
</reference>
<keyword evidence="5 12" id="KW-0808">Transferase</keyword>
<keyword evidence="12" id="KW-0670">Pyruvate</keyword>
<dbReference type="Gene3D" id="3.65.10.10">
    <property type="entry name" value="Enolpyruvate transferase domain"/>
    <property type="match status" value="2"/>
</dbReference>
<feature type="domain" description="Enolpyruvate transferase" evidence="13">
    <location>
        <begin position="7"/>
        <end position="406"/>
    </location>
</feature>
<name>A0A9D2B659_9FIRM</name>
<dbReference type="GO" id="GO:0009252">
    <property type="term" value="P:peptidoglycan biosynthetic process"/>
    <property type="evidence" value="ECO:0007669"/>
    <property type="project" value="UniProtKB-UniRule"/>
</dbReference>
<protein>
    <recommendedName>
        <fullName evidence="12">UDP-N-acetylglucosamine 1-carboxyvinyltransferase</fullName>
        <ecNumber evidence="12">2.5.1.7</ecNumber>
    </recommendedName>
    <alternativeName>
        <fullName evidence="12">Enoylpyruvate transferase</fullName>
    </alternativeName>
    <alternativeName>
        <fullName evidence="12">UDP-N-acetylglucosamine enolpyruvyl transferase</fullName>
        <shortName evidence="12">EPT</shortName>
    </alternativeName>
</protein>
<dbReference type="GO" id="GO:0008760">
    <property type="term" value="F:UDP-N-acetylglucosamine 1-carboxyvinyltransferase activity"/>
    <property type="evidence" value="ECO:0007669"/>
    <property type="project" value="UniProtKB-UniRule"/>
</dbReference>
<keyword evidence="7 12" id="KW-0573">Peptidoglycan synthesis</keyword>
<keyword evidence="9 12" id="KW-0961">Cell wall biogenesis/degradation</keyword>
<dbReference type="CDD" id="cd01555">
    <property type="entry name" value="UdpNAET"/>
    <property type="match status" value="1"/>
</dbReference>
<comment type="similarity">
    <text evidence="10 12">Belongs to the EPSP synthase family. MurA subfamily.</text>
</comment>
<gene>
    <name evidence="12 14" type="primary">murA</name>
    <name evidence="14" type="ORF">H9736_00800</name>
</gene>
<dbReference type="InterPro" id="IPR050068">
    <property type="entry name" value="MurA_subfamily"/>
</dbReference>
<evidence type="ECO:0000256" key="1">
    <source>
        <dbReference type="ARBA" id="ARBA00004496"/>
    </source>
</evidence>
<dbReference type="InterPro" id="IPR001986">
    <property type="entry name" value="Enolpyruvate_Tfrase_dom"/>
</dbReference>
<evidence type="ECO:0000256" key="5">
    <source>
        <dbReference type="ARBA" id="ARBA00022679"/>
    </source>
</evidence>
<dbReference type="Proteomes" id="UP000886800">
    <property type="component" value="Unassembled WGS sequence"/>
</dbReference>
<dbReference type="InterPro" id="IPR005750">
    <property type="entry name" value="UDP_GlcNAc_COvinyl_MurA"/>
</dbReference>
<dbReference type="GO" id="GO:0019277">
    <property type="term" value="P:UDP-N-acetylgalactosamine biosynthetic process"/>
    <property type="evidence" value="ECO:0007669"/>
    <property type="project" value="InterPro"/>
</dbReference>
<feature type="binding site" evidence="12">
    <location>
        <begin position="120"/>
        <end position="124"/>
    </location>
    <ligand>
        <name>UDP-N-acetyl-alpha-D-glucosamine</name>
        <dbReference type="ChEBI" id="CHEBI:57705"/>
    </ligand>
</feature>
<comment type="subcellular location">
    <subcellularLocation>
        <location evidence="1 12">Cytoplasm</location>
    </subcellularLocation>
</comment>
<evidence type="ECO:0000256" key="4">
    <source>
        <dbReference type="ARBA" id="ARBA00022618"/>
    </source>
</evidence>
<dbReference type="GO" id="GO:0071555">
    <property type="term" value="P:cell wall organization"/>
    <property type="evidence" value="ECO:0007669"/>
    <property type="project" value="UniProtKB-KW"/>
</dbReference>